<keyword evidence="3" id="KW-1185">Reference proteome</keyword>
<protein>
    <submittedName>
        <fullName evidence="2">Uncharacterized protein</fullName>
    </submittedName>
</protein>
<dbReference type="AlphaFoldDB" id="A0AAE1TKN0"/>
<evidence type="ECO:0000313" key="3">
    <source>
        <dbReference type="Proteomes" id="UP001292094"/>
    </source>
</evidence>
<reference evidence="2" key="1">
    <citation type="submission" date="2023-11" db="EMBL/GenBank/DDBJ databases">
        <title>Genome assemblies of two species of porcelain crab, Petrolisthes cinctipes and Petrolisthes manimaculis (Anomura: Porcellanidae).</title>
        <authorList>
            <person name="Angst P."/>
        </authorList>
    </citation>
    <scope>NUCLEOTIDE SEQUENCE</scope>
    <source>
        <strain evidence="2">PB745_02</strain>
        <tissue evidence="2">Gill</tissue>
    </source>
</reference>
<name>A0AAE1TKN0_9EUCA</name>
<sequence>MTCVILLACSGDYLVGNTYSYSVTSSIDLLQWAPLRLKVKPYLTFLNQYYQPTWRTRHPNTLERESLRHLRLPRGAPFALACGACFQTSRLEANLTMEVLPSREYYYRPKMNGRGQIRKYTVNRLTCLLSYLQINPLHDPGRIVCSLNRGRHTHTDTITFSLLEDVAIVEERVEEAEENAERIEKTDEKLEKDEKTDEKFENNVGEAEKKPDGRADDVVSRVVPYAGGKRTTELHCPSPKESWASSLVWSATNPLVYVWYFDPNPGNVVIPKLQPVITLPTPK</sequence>
<gene>
    <name evidence="2" type="ORF">Pmani_038317</name>
</gene>
<feature type="compositionally biased region" description="Basic and acidic residues" evidence="1">
    <location>
        <begin position="179"/>
        <end position="214"/>
    </location>
</feature>
<feature type="region of interest" description="Disordered" evidence="1">
    <location>
        <begin position="176"/>
        <end position="214"/>
    </location>
</feature>
<dbReference type="EMBL" id="JAWZYT010006190">
    <property type="protein sequence ID" value="KAK4288666.1"/>
    <property type="molecule type" value="Genomic_DNA"/>
</dbReference>
<organism evidence="2 3">
    <name type="scientific">Petrolisthes manimaculis</name>
    <dbReference type="NCBI Taxonomy" id="1843537"/>
    <lineage>
        <taxon>Eukaryota</taxon>
        <taxon>Metazoa</taxon>
        <taxon>Ecdysozoa</taxon>
        <taxon>Arthropoda</taxon>
        <taxon>Crustacea</taxon>
        <taxon>Multicrustacea</taxon>
        <taxon>Malacostraca</taxon>
        <taxon>Eumalacostraca</taxon>
        <taxon>Eucarida</taxon>
        <taxon>Decapoda</taxon>
        <taxon>Pleocyemata</taxon>
        <taxon>Anomura</taxon>
        <taxon>Galatheoidea</taxon>
        <taxon>Porcellanidae</taxon>
        <taxon>Petrolisthes</taxon>
    </lineage>
</organism>
<evidence type="ECO:0000256" key="1">
    <source>
        <dbReference type="SAM" id="MobiDB-lite"/>
    </source>
</evidence>
<proteinExistence type="predicted"/>
<accession>A0AAE1TKN0</accession>
<comment type="caution">
    <text evidence="2">The sequence shown here is derived from an EMBL/GenBank/DDBJ whole genome shotgun (WGS) entry which is preliminary data.</text>
</comment>
<dbReference type="Proteomes" id="UP001292094">
    <property type="component" value="Unassembled WGS sequence"/>
</dbReference>
<evidence type="ECO:0000313" key="2">
    <source>
        <dbReference type="EMBL" id="KAK4288666.1"/>
    </source>
</evidence>